<proteinExistence type="predicted"/>
<dbReference type="Proteomes" id="UP001595556">
    <property type="component" value="Unassembled WGS sequence"/>
</dbReference>
<accession>A0ABV7H7U1</accession>
<comment type="caution">
    <text evidence="2">The sequence shown here is derived from an EMBL/GenBank/DDBJ whole genome shotgun (WGS) entry which is preliminary data.</text>
</comment>
<protein>
    <submittedName>
        <fullName evidence="2">Uncharacterized protein</fullName>
    </submittedName>
</protein>
<keyword evidence="1" id="KW-0732">Signal</keyword>
<keyword evidence="3" id="KW-1185">Reference proteome</keyword>
<dbReference type="EMBL" id="JBHRTI010000007">
    <property type="protein sequence ID" value="MFC3148599.1"/>
    <property type="molecule type" value="Genomic_DNA"/>
</dbReference>
<reference evidence="3" key="1">
    <citation type="journal article" date="2019" name="Int. J. Syst. Evol. Microbiol.">
        <title>The Global Catalogue of Microorganisms (GCM) 10K type strain sequencing project: providing services to taxonomists for standard genome sequencing and annotation.</title>
        <authorList>
            <consortium name="The Broad Institute Genomics Platform"/>
            <consortium name="The Broad Institute Genome Sequencing Center for Infectious Disease"/>
            <person name="Wu L."/>
            <person name="Ma J."/>
        </authorList>
    </citation>
    <scope>NUCLEOTIDE SEQUENCE [LARGE SCALE GENOMIC DNA]</scope>
    <source>
        <strain evidence="3">KCTC 52168</strain>
    </source>
</reference>
<sequence length="163" mass="17391">MIKTWMTLGLAAALGSAPLAWAQGKSNACPFTAAEVGAALGTKFEEGKVGRETPFGAGSVSRGCRYESKNYTLMVNSIVYGTPVQAKDAFKPMAGRLKPVAGDPDGAMLQEGQGDLTSPTVHYLRGSQHTELRILGIYYSDPGKKDAALKDFQGKLLKLRRVP</sequence>
<dbReference type="RefSeq" id="WP_377304695.1">
    <property type="nucleotide sequence ID" value="NZ_CP180191.1"/>
</dbReference>
<evidence type="ECO:0000256" key="1">
    <source>
        <dbReference type="SAM" id="SignalP"/>
    </source>
</evidence>
<evidence type="ECO:0000313" key="2">
    <source>
        <dbReference type="EMBL" id="MFC3148599.1"/>
    </source>
</evidence>
<name>A0ABV7H7U1_9BURK</name>
<feature type="chain" id="PRO_5046673263" evidence="1">
    <location>
        <begin position="23"/>
        <end position="163"/>
    </location>
</feature>
<organism evidence="2 3">
    <name type="scientific">Piscinibacterium candidicorallinum</name>
    <dbReference type="NCBI Taxonomy" id="1793872"/>
    <lineage>
        <taxon>Bacteria</taxon>
        <taxon>Pseudomonadati</taxon>
        <taxon>Pseudomonadota</taxon>
        <taxon>Betaproteobacteria</taxon>
        <taxon>Burkholderiales</taxon>
        <taxon>Piscinibacterium</taxon>
    </lineage>
</organism>
<feature type="signal peptide" evidence="1">
    <location>
        <begin position="1"/>
        <end position="22"/>
    </location>
</feature>
<evidence type="ECO:0000313" key="3">
    <source>
        <dbReference type="Proteomes" id="UP001595556"/>
    </source>
</evidence>
<gene>
    <name evidence="2" type="ORF">ACFOEN_13285</name>
</gene>